<evidence type="ECO:0000256" key="6">
    <source>
        <dbReference type="ARBA" id="ARBA00022884"/>
    </source>
</evidence>
<dbReference type="PANTHER" id="PTHR11777">
    <property type="entry name" value="ALANYL-TRNA SYNTHETASE"/>
    <property type="match status" value="1"/>
</dbReference>
<dbReference type="Proteomes" id="UP001501266">
    <property type="component" value="Unassembled WGS sequence"/>
</dbReference>
<dbReference type="InterPro" id="IPR045864">
    <property type="entry name" value="aa-tRNA-synth_II/BPL/LPL"/>
</dbReference>
<dbReference type="SUPFAM" id="SSF55681">
    <property type="entry name" value="Class II aaRS and biotin synthetases"/>
    <property type="match status" value="1"/>
</dbReference>
<feature type="binding site" evidence="11">
    <location>
        <position position="571"/>
    </location>
    <ligand>
        <name>Zn(2+)</name>
        <dbReference type="ChEBI" id="CHEBI:29105"/>
    </ligand>
</feature>
<dbReference type="PANTHER" id="PTHR11777:SF9">
    <property type="entry name" value="ALANINE--TRNA LIGASE, CYTOPLASMIC"/>
    <property type="match status" value="1"/>
</dbReference>
<dbReference type="SMART" id="SM00863">
    <property type="entry name" value="tRNA_SAD"/>
    <property type="match status" value="1"/>
</dbReference>
<feature type="binding site" evidence="11">
    <location>
        <position position="674"/>
    </location>
    <ligand>
        <name>Zn(2+)</name>
        <dbReference type="ChEBI" id="CHEBI:29105"/>
    </ligand>
</feature>
<keyword evidence="11" id="KW-0963">Cytoplasm</keyword>
<evidence type="ECO:0000256" key="5">
    <source>
        <dbReference type="ARBA" id="ARBA00022840"/>
    </source>
</evidence>
<evidence type="ECO:0000256" key="8">
    <source>
        <dbReference type="ARBA" id="ARBA00023146"/>
    </source>
</evidence>
<organism evidence="13 14">
    <name type="scientific">Agrococcus citreus</name>
    <dbReference type="NCBI Taxonomy" id="84643"/>
    <lineage>
        <taxon>Bacteria</taxon>
        <taxon>Bacillati</taxon>
        <taxon>Actinomycetota</taxon>
        <taxon>Actinomycetes</taxon>
        <taxon>Micrococcales</taxon>
        <taxon>Microbacteriaceae</taxon>
        <taxon>Agrococcus</taxon>
    </lineage>
</organism>
<dbReference type="InterPro" id="IPR012947">
    <property type="entry name" value="tRNA_SAD"/>
</dbReference>
<name>A0ABN1YQ73_9MICO</name>
<dbReference type="InterPro" id="IPR018164">
    <property type="entry name" value="Ala-tRNA-synth_IIc_N"/>
</dbReference>
<dbReference type="Gene3D" id="2.40.30.130">
    <property type="match status" value="1"/>
</dbReference>
<keyword evidence="11" id="KW-0862">Zinc</keyword>
<keyword evidence="8 11" id="KW-0030">Aminoacyl-tRNA synthetase</keyword>
<dbReference type="InterPro" id="IPR018165">
    <property type="entry name" value="Ala-tRNA-synth_IIc_core"/>
</dbReference>
<keyword evidence="11" id="KW-0479">Metal-binding</keyword>
<keyword evidence="5 11" id="KW-0067">ATP-binding</keyword>
<dbReference type="SUPFAM" id="SSF101353">
    <property type="entry name" value="Putative anticodon-binding domain of alanyl-tRNA synthetase (AlaRS)"/>
    <property type="match status" value="1"/>
</dbReference>
<accession>A0ABN1YQ73</accession>
<dbReference type="InterPro" id="IPR023033">
    <property type="entry name" value="Ala_tRNA_ligase_euk/bac"/>
</dbReference>
<comment type="cofactor">
    <cofactor evidence="11">
        <name>Zn(2+)</name>
        <dbReference type="ChEBI" id="CHEBI:29105"/>
    </cofactor>
    <text evidence="11">Binds 1 zinc ion per subunit.</text>
</comment>
<comment type="subcellular location">
    <subcellularLocation>
        <location evidence="11">Cytoplasm</location>
    </subcellularLocation>
</comment>
<dbReference type="SUPFAM" id="SSF55186">
    <property type="entry name" value="ThrRS/AlaRS common domain"/>
    <property type="match status" value="1"/>
</dbReference>
<dbReference type="Gene3D" id="3.30.980.10">
    <property type="entry name" value="Threonyl-trna Synthetase, Chain A, domain 2"/>
    <property type="match status" value="1"/>
</dbReference>
<keyword evidence="3 11" id="KW-0436">Ligase</keyword>
<evidence type="ECO:0000313" key="13">
    <source>
        <dbReference type="EMBL" id="GAA1418443.1"/>
    </source>
</evidence>
<keyword evidence="4 11" id="KW-0547">Nucleotide-binding</keyword>
<dbReference type="InterPro" id="IPR050058">
    <property type="entry name" value="Ala-tRNA_ligase"/>
</dbReference>
<dbReference type="InterPro" id="IPR003156">
    <property type="entry name" value="DHHA1_dom"/>
</dbReference>
<keyword evidence="6 11" id="KW-0694">RNA-binding</keyword>
<keyword evidence="14" id="KW-1185">Reference proteome</keyword>
<dbReference type="PRINTS" id="PR00980">
    <property type="entry name" value="TRNASYNTHALA"/>
</dbReference>
<reference evidence="13 14" key="1">
    <citation type="journal article" date="2019" name="Int. J. Syst. Evol. Microbiol.">
        <title>The Global Catalogue of Microorganisms (GCM) 10K type strain sequencing project: providing services to taxonomists for standard genome sequencing and annotation.</title>
        <authorList>
            <consortium name="The Broad Institute Genomics Platform"/>
            <consortium name="The Broad Institute Genome Sequencing Center for Infectious Disease"/>
            <person name="Wu L."/>
            <person name="Ma J."/>
        </authorList>
    </citation>
    <scope>NUCLEOTIDE SEQUENCE [LARGE SCALE GENOMIC DNA]</scope>
    <source>
        <strain evidence="13 14">JCM 12398</strain>
    </source>
</reference>
<evidence type="ECO:0000256" key="4">
    <source>
        <dbReference type="ARBA" id="ARBA00022741"/>
    </source>
</evidence>
<evidence type="ECO:0000256" key="1">
    <source>
        <dbReference type="ARBA" id="ARBA00008226"/>
    </source>
</evidence>
<dbReference type="Gene3D" id="3.30.930.10">
    <property type="entry name" value="Bira Bifunctional Protein, Domain 2"/>
    <property type="match status" value="1"/>
</dbReference>
<feature type="domain" description="Alanyl-transfer RNA synthetases family profile" evidence="12">
    <location>
        <begin position="1"/>
        <end position="717"/>
    </location>
</feature>
<dbReference type="CDD" id="cd00673">
    <property type="entry name" value="AlaRS_core"/>
    <property type="match status" value="1"/>
</dbReference>
<proteinExistence type="inferred from homology"/>
<evidence type="ECO:0000259" key="12">
    <source>
        <dbReference type="PROSITE" id="PS50860"/>
    </source>
</evidence>
<dbReference type="InterPro" id="IPR018162">
    <property type="entry name" value="Ala-tRNA-ligase_IIc_anticod-bd"/>
</dbReference>
<dbReference type="Gene3D" id="3.30.54.20">
    <property type="match status" value="1"/>
</dbReference>
<dbReference type="EMBL" id="BAAAKK010000001">
    <property type="protein sequence ID" value="GAA1418443.1"/>
    <property type="molecule type" value="Genomic_DNA"/>
</dbReference>
<dbReference type="EC" id="6.1.1.7" evidence="11"/>
<comment type="function">
    <text evidence="9 11">Catalyzes the attachment of alanine to tRNA(Ala) in a two-step reaction: alanine is first activated by ATP to form Ala-AMP and then transferred to the acceptor end of tRNA(Ala). Also edits incorrectly charged Ser-tRNA(Ala) and Gly-tRNA(Ala) via its editing domain.</text>
</comment>
<dbReference type="Pfam" id="PF01411">
    <property type="entry name" value="tRNA-synt_2c"/>
    <property type="match status" value="1"/>
</dbReference>
<dbReference type="RefSeq" id="WP_343916861.1">
    <property type="nucleotide sequence ID" value="NZ_BAAAKK010000001.1"/>
</dbReference>
<comment type="domain">
    <text evidence="11">Consists of three domains; the N-terminal catalytic domain, the editing domain and the C-terminal C-Ala domain. The editing domain removes incorrectly charged amino acids, while the C-Ala domain, along with tRNA(Ala), serves as a bridge to cooperatively bring together the editing and aminoacylation centers thus stimulating deacylation of misacylated tRNAs.</text>
</comment>
<dbReference type="GO" id="GO:0016874">
    <property type="term" value="F:ligase activity"/>
    <property type="evidence" value="ECO:0007669"/>
    <property type="project" value="UniProtKB-KW"/>
</dbReference>
<dbReference type="Gene3D" id="3.10.310.40">
    <property type="match status" value="1"/>
</dbReference>
<dbReference type="NCBIfam" id="TIGR00344">
    <property type="entry name" value="alaS"/>
    <property type="match status" value="1"/>
</dbReference>
<dbReference type="Gene3D" id="6.10.250.550">
    <property type="match status" value="1"/>
</dbReference>
<evidence type="ECO:0000256" key="2">
    <source>
        <dbReference type="ARBA" id="ARBA00022555"/>
    </source>
</evidence>
<evidence type="ECO:0000256" key="9">
    <source>
        <dbReference type="ARBA" id="ARBA00024779"/>
    </source>
</evidence>
<dbReference type="InterPro" id="IPR002318">
    <property type="entry name" value="Ala-tRNA-lgiase_IIc"/>
</dbReference>
<dbReference type="InterPro" id="IPR009000">
    <property type="entry name" value="Transl_B-barrel_sf"/>
</dbReference>
<dbReference type="SUPFAM" id="SSF50447">
    <property type="entry name" value="Translation proteins"/>
    <property type="match status" value="1"/>
</dbReference>
<sequence>MQTADIHSRFLSYFERRDHQIVPSASLVSDDPAIMFTIAGMVPFIPYLSGRVPAPWPRVADVQKCIRTNDIEEVGRTPRHGTFFQMAGNWSFGDYFKREAIAYAWELLTGSEADGNYGFDPQRLWVTVFETDDEAERLWLEITDISASRIQRLGLEDNYWMTGQPGPAGPDSEIFYDLGPEYGPEGGPATGSDRYVEIWNLVFMQDEIADVRSKTEFTIVRELPSKNIDTGMGLERIAFLKQGVQNMYEIDQVRPVLDLASELSGRRYGAVHEDDVRMRVIADHIRSSLMLMGDGVTPGNDGRGYILRRLMRRAIRSMRLLGVQDATFPTLFGASRDAMVTAYPELEQAYPRIERLAIAEEETFRSTLESGSTVLDLAIADVRGDAGNVVPGKTAFLLHDTYGFPIDLTMEIAEEAGLQVDRSTFETLMSEQRTRAKADAKSRRKLLADLSVYSDLRAKGETAFLGYDELEADGEVIGIVADGAQVASAGVGQEVEVVLTATALYAESGGQDSDQGRLIGSGFEADVLDVQRPISGLVSHTVRVTSGEIAIGDVAHAVVDPRYRRAANQAHSATHVVHAALRELLGPDAHQSGSYNKAGYMRLDFSWSSALSNDMRQELEGIANTAIRDDLPVETRVMPLDEAKALGAMALFGEKYGDAVRMVDIGGPWSRELCGGTHVATSSQIGLISITSESSVGSTNRRVEAAVGPDAFRQLVAERSLVSELTQMLKTPKEQLPGRIQELVASLKTAEKRIAQFESQQLAGRVQPIADSASRIGDVRFAAVDLGAIGSPDDLRSLAAQVRERLGGDPAVVAIGGAVDGRPAIVVATNQAARDGGIAAGPLAKAAAGALGGGGGGKPDMAQGGGQDASAMPAAIEAVRAGIDRAGTGR</sequence>
<dbReference type="HAMAP" id="MF_00036_B">
    <property type="entry name" value="Ala_tRNA_synth_B"/>
    <property type="match status" value="1"/>
</dbReference>
<comment type="caution">
    <text evidence="13">The sequence shown here is derived from an EMBL/GenBank/DDBJ whole genome shotgun (WGS) entry which is preliminary data.</text>
</comment>
<comment type="similarity">
    <text evidence="1 11">Belongs to the class-II aminoacyl-tRNA synthetase family.</text>
</comment>
<evidence type="ECO:0000313" key="14">
    <source>
        <dbReference type="Proteomes" id="UP001501266"/>
    </source>
</evidence>
<dbReference type="InterPro" id="IPR018163">
    <property type="entry name" value="Thr/Ala-tRNA-synth_IIc_edit"/>
</dbReference>
<evidence type="ECO:0000256" key="10">
    <source>
        <dbReference type="ARBA" id="ARBA00048300"/>
    </source>
</evidence>
<keyword evidence="7 11" id="KW-0648">Protein biosynthesis</keyword>
<dbReference type="Pfam" id="PF07973">
    <property type="entry name" value="tRNA_SAD"/>
    <property type="match status" value="1"/>
</dbReference>
<dbReference type="Pfam" id="PF02272">
    <property type="entry name" value="DHHA1"/>
    <property type="match status" value="1"/>
</dbReference>
<comment type="catalytic activity">
    <reaction evidence="10 11">
        <text>tRNA(Ala) + L-alanine + ATP = L-alanyl-tRNA(Ala) + AMP + diphosphate</text>
        <dbReference type="Rhea" id="RHEA:12540"/>
        <dbReference type="Rhea" id="RHEA-COMP:9657"/>
        <dbReference type="Rhea" id="RHEA-COMP:9923"/>
        <dbReference type="ChEBI" id="CHEBI:30616"/>
        <dbReference type="ChEBI" id="CHEBI:33019"/>
        <dbReference type="ChEBI" id="CHEBI:57972"/>
        <dbReference type="ChEBI" id="CHEBI:78442"/>
        <dbReference type="ChEBI" id="CHEBI:78497"/>
        <dbReference type="ChEBI" id="CHEBI:456215"/>
        <dbReference type="EC" id="6.1.1.7"/>
    </reaction>
</comment>
<keyword evidence="2 11" id="KW-0820">tRNA-binding</keyword>
<evidence type="ECO:0000256" key="3">
    <source>
        <dbReference type="ARBA" id="ARBA00022598"/>
    </source>
</evidence>
<evidence type="ECO:0000256" key="11">
    <source>
        <dbReference type="HAMAP-Rule" id="MF_00036"/>
    </source>
</evidence>
<feature type="binding site" evidence="11">
    <location>
        <position position="575"/>
    </location>
    <ligand>
        <name>Zn(2+)</name>
        <dbReference type="ChEBI" id="CHEBI:29105"/>
    </ligand>
</feature>
<gene>
    <name evidence="11 13" type="primary">alaS</name>
    <name evidence="13" type="ORF">GCM10009640_04320</name>
</gene>
<protein>
    <recommendedName>
        <fullName evidence="11">Alanine--tRNA ligase</fullName>
        <ecNumber evidence="11">6.1.1.7</ecNumber>
    </recommendedName>
    <alternativeName>
        <fullName evidence="11">Alanyl-tRNA synthetase</fullName>
        <shortName evidence="11">AlaRS</shortName>
    </alternativeName>
</protein>
<evidence type="ECO:0000256" key="7">
    <source>
        <dbReference type="ARBA" id="ARBA00022917"/>
    </source>
</evidence>
<dbReference type="PROSITE" id="PS50860">
    <property type="entry name" value="AA_TRNA_LIGASE_II_ALA"/>
    <property type="match status" value="1"/>
</dbReference>
<feature type="binding site" evidence="11">
    <location>
        <position position="678"/>
    </location>
    <ligand>
        <name>Zn(2+)</name>
        <dbReference type="ChEBI" id="CHEBI:29105"/>
    </ligand>
</feature>